<keyword evidence="4" id="KW-0675">Receptor</keyword>
<accession>A0AAV9B5N8</accession>
<dbReference type="GO" id="GO:0005524">
    <property type="term" value="F:ATP binding"/>
    <property type="evidence" value="ECO:0007669"/>
    <property type="project" value="UniProtKB-KW"/>
</dbReference>
<dbReference type="Gene3D" id="1.10.510.10">
    <property type="entry name" value="Transferase(Phosphotransferase) domain 1"/>
    <property type="match status" value="1"/>
</dbReference>
<evidence type="ECO:0000256" key="2">
    <source>
        <dbReference type="ARBA" id="ARBA00022840"/>
    </source>
</evidence>
<keyword evidence="4" id="KW-0808">Transferase</keyword>
<keyword evidence="5" id="KW-1185">Reference proteome</keyword>
<proteinExistence type="predicted"/>
<reference evidence="4" key="1">
    <citation type="journal article" date="2023" name="Nat. Commun.">
        <title>Diploid and tetraploid genomes of Acorus and the evolution of monocots.</title>
        <authorList>
            <person name="Ma L."/>
            <person name="Liu K.W."/>
            <person name="Li Z."/>
            <person name="Hsiao Y.Y."/>
            <person name="Qi Y."/>
            <person name="Fu T."/>
            <person name="Tang G.D."/>
            <person name="Zhang D."/>
            <person name="Sun W.H."/>
            <person name="Liu D.K."/>
            <person name="Li Y."/>
            <person name="Chen G.Z."/>
            <person name="Liu X.D."/>
            <person name="Liao X.Y."/>
            <person name="Jiang Y.T."/>
            <person name="Yu X."/>
            <person name="Hao Y."/>
            <person name="Huang J."/>
            <person name="Zhao X.W."/>
            <person name="Ke S."/>
            <person name="Chen Y.Y."/>
            <person name="Wu W.L."/>
            <person name="Hsu J.L."/>
            <person name="Lin Y.F."/>
            <person name="Huang M.D."/>
            <person name="Li C.Y."/>
            <person name="Huang L."/>
            <person name="Wang Z.W."/>
            <person name="Zhao X."/>
            <person name="Zhong W.Y."/>
            <person name="Peng D.H."/>
            <person name="Ahmad S."/>
            <person name="Lan S."/>
            <person name="Zhang J.S."/>
            <person name="Tsai W.C."/>
            <person name="Van de Peer Y."/>
            <person name="Liu Z.J."/>
        </authorList>
    </citation>
    <scope>NUCLEOTIDE SEQUENCE</scope>
    <source>
        <strain evidence="4">SCP</strain>
    </source>
</reference>
<keyword evidence="2" id="KW-0067">ATP-binding</keyword>
<dbReference type="InterPro" id="IPR011009">
    <property type="entry name" value="Kinase-like_dom_sf"/>
</dbReference>
<evidence type="ECO:0000256" key="1">
    <source>
        <dbReference type="ARBA" id="ARBA00022741"/>
    </source>
</evidence>
<dbReference type="Pfam" id="PF07714">
    <property type="entry name" value="PK_Tyr_Ser-Thr"/>
    <property type="match status" value="1"/>
</dbReference>
<evidence type="ECO:0000259" key="3">
    <source>
        <dbReference type="PROSITE" id="PS50011"/>
    </source>
</evidence>
<dbReference type="InterPro" id="IPR001245">
    <property type="entry name" value="Ser-Thr/Tyr_kinase_cat_dom"/>
</dbReference>
<keyword evidence="4" id="KW-0418">Kinase</keyword>
<evidence type="ECO:0000313" key="5">
    <source>
        <dbReference type="Proteomes" id="UP001179952"/>
    </source>
</evidence>
<sequence>MSFHLFIGDLTVGIFSPFIREYKLKEIQRATKGFSTIIESDSHGTVYKAWFPDGLIAAVKEFRASQQGKDAFFMELELLSRMHHLHIIRIRGYSAGHHRFLVFDYMENGSLKEHLHDDVDQRCRHVMFQFGVLILELITGQSLGNDGEELVQWVQKSSFTHSMYEMIDVDLGNGYNERELRSLLALARLCTKNDGKSVISISQVLRYLQRRVIEG</sequence>
<feature type="domain" description="Protein kinase" evidence="3">
    <location>
        <begin position="32"/>
        <end position="215"/>
    </location>
</feature>
<dbReference type="SUPFAM" id="SSF56112">
    <property type="entry name" value="Protein kinase-like (PK-like)"/>
    <property type="match status" value="1"/>
</dbReference>
<reference evidence="4" key="2">
    <citation type="submission" date="2023-06" db="EMBL/GenBank/DDBJ databases">
        <authorList>
            <person name="Ma L."/>
            <person name="Liu K.-W."/>
            <person name="Li Z."/>
            <person name="Hsiao Y.-Y."/>
            <person name="Qi Y."/>
            <person name="Fu T."/>
            <person name="Tang G."/>
            <person name="Zhang D."/>
            <person name="Sun W.-H."/>
            <person name="Liu D.-K."/>
            <person name="Li Y."/>
            <person name="Chen G.-Z."/>
            <person name="Liu X.-D."/>
            <person name="Liao X.-Y."/>
            <person name="Jiang Y.-T."/>
            <person name="Yu X."/>
            <person name="Hao Y."/>
            <person name="Huang J."/>
            <person name="Zhao X.-W."/>
            <person name="Ke S."/>
            <person name="Chen Y.-Y."/>
            <person name="Wu W.-L."/>
            <person name="Hsu J.-L."/>
            <person name="Lin Y.-F."/>
            <person name="Huang M.-D."/>
            <person name="Li C.-Y."/>
            <person name="Huang L."/>
            <person name="Wang Z.-W."/>
            <person name="Zhao X."/>
            <person name="Zhong W.-Y."/>
            <person name="Peng D.-H."/>
            <person name="Ahmad S."/>
            <person name="Lan S."/>
            <person name="Zhang J.-S."/>
            <person name="Tsai W.-C."/>
            <person name="Van De Peer Y."/>
            <person name="Liu Z.-J."/>
        </authorList>
    </citation>
    <scope>NUCLEOTIDE SEQUENCE</scope>
    <source>
        <strain evidence="4">SCP</strain>
        <tissue evidence="4">Leaves</tissue>
    </source>
</reference>
<dbReference type="Gene3D" id="3.30.200.20">
    <property type="entry name" value="Phosphorylase Kinase, domain 1"/>
    <property type="match status" value="1"/>
</dbReference>
<dbReference type="EMBL" id="JAUJYN010000005">
    <property type="protein sequence ID" value="KAK1271979.1"/>
    <property type="molecule type" value="Genomic_DNA"/>
</dbReference>
<gene>
    <name evidence="4" type="ORF">QJS04_geneDACA012923</name>
</gene>
<dbReference type="AlphaFoldDB" id="A0AAV9B5N8"/>
<dbReference type="PANTHER" id="PTHR27001:SF20">
    <property type="entry name" value="PROTEIN KINASE SUPERFAMILY PROTEIN"/>
    <property type="match status" value="1"/>
</dbReference>
<comment type="caution">
    <text evidence="4">The sequence shown here is derived from an EMBL/GenBank/DDBJ whole genome shotgun (WGS) entry which is preliminary data.</text>
</comment>
<dbReference type="PANTHER" id="PTHR27001">
    <property type="entry name" value="OS01G0253100 PROTEIN"/>
    <property type="match status" value="1"/>
</dbReference>
<name>A0AAV9B5N8_ACOGR</name>
<dbReference type="GO" id="GO:0005886">
    <property type="term" value="C:plasma membrane"/>
    <property type="evidence" value="ECO:0007669"/>
    <property type="project" value="TreeGrafter"/>
</dbReference>
<organism evidence="4 5">
    <name type="scientific">Acorus gramineus</name>
    <name type="common">Dwarf sweet flag</name>
    <dbReference type="NCBI Taxonomy" id="55184"/>
    <lineage>
        <taxon>Eukaryota</taxon>
        <taxon>Viridiplantae</taxon>
        <taxon>Streptophyta</taxon>
        <taxon>Embryophyta</taxon>
        <taxon>Tracheophyta</taxon>
        <taxon>Spermatophyta</taxon>
        <taxon>Magnoliopsida</taxon>
        <taxon>Liliopsida</taxon>
        <taxon>Acoraceae</taxon>
        <taxon>Acorus</taxon>
    </lineage>
</organism>
<keyword evidence="1" id="KW-0547">Nucleotide-binding</keyword>
<dbReference type="PROSITE" id="PS50011">
    <property type="entry name" value="PROTEIN_KINASE_DOM"/>
    <property type="match status" value="1"/>
</dbReference>
<dbReference type="Proteomes" id="UP001179952">
    <property type="component" value="Unassembled WGS sequence"/>
</dbReference>
<protein>
    <submittedName>
        <fullName evidence="4">Receptor-like protein kinase</fullName>
    </submittedName>
</protein>
<dbReference type="GO" id="GO:0004672">
    <property type="term" value="F:protein kinase activity"/>
    <property type="evidence" value="ECO:0007669"/>
    <property type="project" value="InterPro"/>
</dbReference>
<evidence type="ECO:0000313" key="4">
    <source>
        <dbReference type="EMBL" id="KAK1271979.1"/>
    </source>
</evidence>
<dbReference type="InterPro" id="IPR000719">
    <property type="entry name" value="Prot_kinase_dom"/>
</dbReference>